<evidence type="ECO:0000259" key="1">
    <source>
        <dbReference type="SMART" id="SM01111"/>
    </source>
</evidence>
<gene>
    <name evidence="2" type="ORF">FN846DRAFT_978277</name>
</gene>
<dbReference type="Pfam" id="PF08881">
    <property type="entry name" value="CVNH"/>
    <property type="match status" value="1"/>
</dbReference>
<reference evidence="2 3" key="1">
    <citation type="submission" date="2019-09" db="EMBL/GenBank/DDBJ databases">
        <title>Draft genome of the ectomycorrhizal ascomycete Sphaerosporella brunnea.</title>
        <authorList>
            <consortium name="DOE Joint Genome Institute"/>
            <person name="Benucci G.M."/>
            <person name="Marozzi G."/>
            <person name="Antonielli L."/>
            <person name="Sanchez S."/>
            <person name="Marco P."/>
            <person name="Wang X."/>
            <person name="Falini L.B."/>
            <person name="Barry K."/>
            <person name="Haridas S."/>
            <person name="Lipzen A."/>
            <person name="Labutti K."/>
            <person name="Grigoriev I.V."/>
            <person name="Murat C."/>
            <person name="Martin F."/>
            <person name="Albertini E."/>
            <person name="Donnini D."/>
            <person name="Bonito G."/>
        </authorList>
    </citation>
    <scope>NUCLEOTIDE SEQUENCE [LARGE SCALE GENOMIC DNA]</scope>
    <source>
        <strain evidence="2 3">Sb_GMNB300</strain>
    </source>
</reference>
<comment type="caution">
    <text evidence="2">The sequence shown here is derived from an EMBL/GenBank/DDBJ whole genome shotgun (WGS) entry which is preliminary data.</text>
</comment>
<dbReference type="InterPro" id="IPR036673">
    <property type="entry name" value="Cyanovirin-N_sf"/>
</dbReference>
<dbReference type="EMBL" id="VXIS01000424">
    <property type="protein sequence ID" value="KAA8893582.1"/>
    <property type="molecule type" value="Genomic_DNA"/>
</dbReference>
<evidence type="ECO:0000313" key="2">
    <source>
        <dbReference type="EMBL" id="KAA8893582.1"/>
    </source>
</evidence>
<keyword evidence="3" id="KW-1185">Reference proteome</keyword>
<organism evidence="2 3">
    <name type="scientific">Sphaerosporella brunnea</name>
    <dbReference type="NCBI Taxonomy" id="1250544"/>
    <lineage>
        <taxon>Eukaryota</taxon>
        <taxon>Fungi</taxon>
        <taxon>Dikarya</taxon>
        <taxon>Ascomycota</taxon>
        <taxon>Pezizomycotina</taxon>
        <taxon>Pezizomycetes</taxon>
        <taxon>Pezizales</taxon>
        <taxon>Pyronemataceae</taxon>
        <taxon>Sphaerosporella</taxon>
    </lineage>
</organism>
<dbReference type="InterPro" id="IPR011058">
    <property type="entry name" value="Cyanovirin-N"/>
</dbReference>
<proteinExistence type="predicted"/>
<accession>A0A5J5EDC0</accession>
<name>A0A5J5EDC0_9PEZI</name>
<feature type="domain" description="Cyanovirin-N" evidence="1">
    <location>
        <begin position="2"/>
        <end position="105"/>
    </location>
</feature>
<dbReference type="AlphaFoldDB" id="A0A5J5EDC0"/>
<dbReference type="SUPFAM" id="SSF51322">
    <property type="entry name" value="Cyanovirin-N"/>
    <property type="match status" value="1"/>
</dbReference>
<dbReference type="OrthoDB" id="2441380at2759"/>
<dbReference type="Gene3D" id="2.30.60.10">
    <property type="entry name" value="Cyanovirin-N"/>
    <property type="match status" value="1"/>
</dbReference>
<dbReference type="Proteomes" id="UP000326924">
    <property type="component" value="Unassembled WGS sequence"/>
</dbReference>
<dbReference type="SMART" id="SM01111">
    <property type="entry name" value="CVNH"/>
    <property type="match status" value="1"/>
</dbReference>
<dbReference type="PANTHER" id="PTHR42076">
    <property type="entry name" value="CYANOVIRIN-N HOMOLOG"/>
    <property type="match status" value="1"/>
</dbReference>
<dbReference type="PANTHER" id="PTHR42076:SF1">
    <property type="entry name" value="CYANOVIRIN-N DOMAIN-CONTAINING PROTEIN"/>
    <property type="match status" value="1"/>
</dbReference>
<dbReference type="InParanoid" id="A0A5J5EDC0"/>
<evidence type="ECO:0000313" key="3">
    <source>
        <dbReference type="Proteomes" id="UP000326924"/>
    </source>
</evidence>
<sequence>MSFHLSSENIHLVDNHILVGQLKNEEGNLQESSIDLDQVLGNEDGHFEWGGVDFSTSAQNVRYSIEGGGAVPVLRAELQTADQNWRPADVNLAERIENINGRFEFI</sequence>
<protein>
    <submittedName>
        <fullName evidence="2">Cyanovirin-N</fullName>
    </submittedName>
</protein>